<feature type="region of interest" description="Disordered" evidence="1">
    <location>
        <begin position="120"/>
        <end position="163"/>
    </location>
</feature>
<feature type="compositionally biased region" description="Polar residues" evidence="1">
    <location>
        <begin position="42"/>
        <end position="52"/>
    </location>
</feature>
<organism evidence="2 3">
    <name type="scientific">Ciona savignyi</name>
    <name type="common">Pacific transparent sea squirt</name>
    <dbReference type="NCBI Taxonomy" id="51511"/>
    <lineage>
        <taxon>Eukaryota</taxon>
        <taxon>Metazoa</taxon>
        <taxon>Chordata</taxon>
        <taxon>Tunicata</taxon>
        <taxon>Ascidiacea</taxon>
        <taxon>Phlebobranchia</taxon>
        <taxon>Cionidae</taxon>
        <taxon>Ciona</taxon>
    </lineage>
</organism>
<feature type="region of interest" description="Disordered" evidence="1">
    <location>
        <begin position="1"/>
        <end position="100"/>
    </location>
</feature>
<dbReference type="Ensembl" id="ENSCSAVT00000016431.1">
    <property type="protein sequence ID" value="ENSCSAVP00000016250.1"/>
    <property type="gene ID" value="ENSCSAVG00000009562.1"/>
</dbReference>
<dbReference type="HOGENOM" id="CLU_1630785_0_0_1"/>
<evidence type="ECO:0000256" key="1">
    <source>
        <dbReference type="SAM" id="MobiDB-lite"/>
    </source>
</evidence>
<evidence type="ECO:0000313" key="2">
    <source>
        <dbReference type="Ensembl" id="ENSCSAVP00000016250.1"/>
    </source>
</evidence>
<dbReference type="InParanoid" id="H2ZF84"/>
<dbReference type="OMA" id="NDVDWLT"/>
<feature type="compositionally biased region" description="Low complexity" evidence="1">
    <location>
        <begin position="21"/>
        <end position="37"/>
    </location>
</feature>
<dbReference type="Proteomes" id="UP000007875">
    <property type="component" value="Unassembled WGS sequence"/>
</dbReference>
<reference evidence="2" key="2">
    <citation type="submission" date="2025-08" db="UniProtKB">
        <authorList>
            <consortium name="Ensembl"/>
        </authorList>
    </citation>
    <scope>IDENTIFICATION</scope>
</reference>
<reference evidence="3" key="1">
    <citation type="submission" date="2003-08" db="EMBL/GenBank/DDBJ databases">
        <authorList>
            <person name="Birren B."/>
            <person name="Nusbaum C."/>
            <person name="Abebe A."/>
            <person name="Abouelleil A."/>
            <person name="Adekoya E."/>
            <person name="Ait-zahra M."/>
            <person name="Allen N."/>
            <person name="Allen T."/>
            <person name="An P."/>
            <person name="Anderson M."/>
            <person name="Anderson S."/>
            <person name="Arachchi H."/>
            <person name="Armbruster J."/>
            <person name="Bachantsang P."/>
            <person name="Baldwin J."/>
            <person name="Barry A."/>
            <person name="Bayul T."/>
            <person name="Blitshsteyn B."/>
            <person name="Bloom T."/>
            <person name="Blye J."/>
            <person name="Boguslavskiy L."/>
            <person name="Borowsky M."/>
            <person name="Boukhgalter B."/>
            <person name="Brunache A."/>
            <person name="Butler J."/>
            <person name="Calixte N."/>
            <person name="Calvo S."/>
            <person name="Camarata J."/>
            <person name="Campo K."/>
            <person name="Chang J."/>
            <person name="Cheshatsang Y."/>
            <person name="Citroen M."/>
            <person name="Collymore A."/>
            <person name="Considine T."/>
            <person name="Cook A."/>
            <person name="Cooke P."/>
            <person name="Corum B."/>
            <person name="Cuomo C."/>
            <person name="David R."/>
            <person name="Dawoe T."/>
            <person name="Degray S."/>
            <person name="Dodge S."/>
            <person name="Dooley K."/>
            <person name="Dorje P."/>
            <person name="Dorjee K."/>
            <person name="Dorris L."/>
            <person name="Duffey N."/>
            <person name="Dupes A."/>
            <person name="Elkins T."/>
            <person name="Engels R."/>
            <person name="Erickson J."/>
            <person name="Farina A."/>
            <person name="Faro S."/>
            <person name="Ferreira P."/>
            <person name="Fischer H."/>
            <person name="Fitzgerald M."/>
            <person name="Foley K."/>
            <person name="Gage D."/>
            <person name="Galagan J."/>
            <person name="Gearin G."/>
            <person name="Gnerre S."/>
            <person name="Gnirke A."/>
            <person name="Goyette A."/>
            <person name="Graham J."/>
            <person name="Grandbois E."/>
            <person name="Gyaltsen K."/>
            <person name="Hafez N."/>
            <person name="Hagopian D."/>
            <person name="Hagos B."/>
            <person name="Hall J."/>
            <person name="Hatcher B."/>
            <person name="Heller A."/>
            <person name="Higgins H."/>
            <person name="Honan T."/>
            <person name="Horn A."/>
            <person name="Houde N."/>
            <person name="Hughes L."/>
            <person name="Hulme W."/>
            <person name="Husby E."/>
            <person name="Iliev I."/>
            <person name="Jaffe D."/>
            <person name="Jones C."/>
            <person name="Kamal M."/>
            <person name="Kamat A."/>
            <person name="Kamvysselis M."/>
            <person name="Karlsson E."/>
            <person name="Kells C."/>
            <person name="Kieu A."/>
            <person name="Kisner P."/>
            <person name="Kodira C."/>
            <person name="Kulbokas E."/>
            <person name="Labutti K."/>
            <person name="Lama D."/>
            <person name="Landers T."/>
            <person name="Leger J."/>
            <person name="Levine S."/>
            <person name="Lewis D."/>
            <person name="Lewis T."/>
            <person name="Lindblad-toh K."/>
            <person name="Liu X."/>
            <person name="Lokyitsang T."/>
            <person name="Lokyitsang Y."/>
            <person name="Lucien O."/>
            <person name="Lui A."/>
            <person name="Ma L.J."/>
            <person name="Mabbitt R."/>
            <person name="Macdonald J."/>
            <person name="Maclean C."/>
            <person name="Major J."/>
            <person name="Manning J."/>
            <person name="Marabella R."/>
            <person name="Maru K."/>
            <person name="Matthews C."/>
            <person name="Mauceli E."/>
            <person name="Mccarthy M."/>
            <person name="Mcdonough S."/>
            <person name="Mcghee T."/>
            <person name="Meldrim J."/>
            <person name="Meneus L."/>
            <person name="Mesirov J."/>
            <person name="Mihalev A."/>
            <person name="Mihova T."/>
            <person name="Mikkelsen T."/>
            <person name="Mlenga V."/>
            <person name="Moru K."/>
            <person name="Mozes J."/>
            <person name="Mulrain L."/>
            <person name="Munson G."/>
            <person name="Naylor J."/>
            <person name="Newes C."/>
            <person name="Nguyen C."/>
            <person name="Nguyen N."/>
            <person name="Nguyen T."/>
            <person name="Nicol R."/>
            <person name="Nielsen C."/>
            <person name="Nizzari M."/>
            <person name="Norbu C."/>
            <person name="Norbu N."/>
            <person name="O'donnell P."/>
            <person name="Okoawo O."/>
            <person name="O'leary S."/>
            <person name="Omotosho B."/>
            <person name="O'neill K."/>
            <person name="Osman S."/>
            <person name="Parker S."/>
            <person name="Perrin D."/>
            <person name="Phunkhang P."/>
            <person name="Piqani B."/>
            <person name="Purcell S."/>
            <person name="Rachupka T."/>
            <person name="Ramasamy U."/>
            <person name="Rameau R."/>
            <person name="Ray V."/>
            <person name="Raymond C."/>
            <person name="Retta R."/>
            <person name="Richardson S."/>
            <person name="Rise C."/>
            <person name="Rodriguez J."/>
            <person name="Rogers J."/>
            <person name="Rogov P."/>
            <person name="Rutman M."/>
            <person name="Schupbach R."/>
            <person name="Seaman C."/>
            <person name="Settipalli S."/>
            <person name="Sharpe T."/>
            <person name="Sheridan J."/>
            <person name="Sherpa N."/>
            <person name="Shi J."/>
            <person name="Smirnov S."/>
            <person name="Smith C."/>
            <person name="Sougnez C."/>
            <person name="Spencer B."/>
            <person name="Stalker J."/>
            <person name="Stange-thomann N."/>
            <person name="Stavropoulos S."/>
            <person name="Stetson K."/>
            <person name="Stone C."/>
            <person name="Stone S."/>
            <person name="Stubbs M."/>
            <person name="Talamas J."/>
            <person name="Tchuinga P."/>
            <person name="Tenzing P."/>
            <person name="Tesfaye S."/>
            <person name="Theodore J."/>
            <person name="Thoulutsang Y."/>
            <person name="Topham K."/>
            <person name="Towey S."/>
            <person name="Tsamla T."/>
            <person name="Tsomo N."/>
            <person name="Vallee D."/>
            <person name="Vassiliev H."/>
            <person name="Venkataraman V."/>
            <person name="Vinson J."/>
            <person name="Vo A."/>
            <person name="Wade C."/>
            <person name="Wang S."/>
            <person name="Wangchuk T."/>
            <person name="Wangdi T."/>
            <person name="Whittaker C."/>
            <person name="Wilkinson J."/>
            <person name="Wu Y."/>
            <person name="Wyman D."/>
            <person name="Yadav S."/>
            <person name="Yang S."/>
            <person name="Yang X."/>
            <person name="Yeager S."/>
            <person name="Yee E."/>
            <person name="Young G."/>
            <person name="Zainoun J."/>
            <person name="Zembeck L."/>
            <person name="Zimmer A."/>
            <person name="Zody M."/>
            <person name="Lander E."/>
        </authorList>
    </citation>
    <scope>NUCLEOTIDE SEQUENCE [LARGE SCALE GENOMIC DNA]</scope>
</reference>
<evidence type="ECO:0000313" key="3">
    <source>
        <dbReference type="Proteomes" id="UP000007875"/>
    </source>
</evidence>
<proteinExistence type="predicted"/>
<reference evidence="2" key="3">
    <citation type="submission" date="2025-09" db="UniProtKB">
        <authorList>
            <consortium name="Ensembl"/>
        </authorList>
    </citation>
    <scope>IDENTIFICATION</scope>
</reference>
<keyword evidence="3" id="KW-1185">Reference proteome</keyword>
<name>H2ZF84_CIOSA</name>
<protein>
    <submittedName>
        <fullName evidence="2">Uncharacterized protein</fullName>
    </submittedName>
</protein>
<accession>H2ZF84</accession>
<sequence>MYQPVRPKSAKGKTRPTRVINSTSNNNEASTSNSPSTRQRGHNTQGRSQPTMGSRRISSDASNEVHFPEITRPPSSLSKYRVLPGIPTTPDGGEGAFPANNDVDWLTEQAQQLLLDSALQRHTKPKSPHVPNKSPTKRSAVANADVESKRKKVYQAQSIFTPA</sequence>
<dbReference type="AlphaFoldDB" id="H2ZF84"/>